<keyword evidence="3" id="KW-1185">Reference proteome</keyword>
<dbReference type="Pfam" id="PF07734">
    <property type="entry name" value="FBA_1"/>
    <property type="match status" value="1"/>
</dbReference>
<dbReference type="InterPro" id="IPR050796">
    <property type="entry name" value="SCF_F-box_component"/>
</dbReference>
<organism evidence="2 3">
    <name type="scientific">Perilla frutescens var. hirtella</name>
    <name type="common">Perilla citriodora</name>
    <name type="synonym">Perilla setoyensis</name>
    <dbReference type="NCBI Taxonomy" id="608512"/>
    <lineage>
        <taxon>Eukaryota</taxon>
        <taxon>Viridiplantae</taxon>
        <taxon>Streptophyta</taxon>
        <taxon>Embryophyta</taxon>
        <taxon>Tracheophyta</taxon>
        <taxon>Spermatophyta</taxon>
        <taxon>Magnoliopsida</taxon>
        <taxon>eudicotyledons</taxon>
        <taxon>Gunneridae</taxon>
        <taxon>Pentapetalae</taxon>
        <taxon>asterids</taxon>
        <taxon>lamiids</taxon>
        <taxon>Lamiales</taxon>
        <taxon>Lamiaceae</taxon>
        <taxon>Nepetoideae</taxon>
        <taxon>Elsholtzieae</taxon>
        <taxon>Perilla</taxon>
    </lineage>
</organism>
<dbReference type="SMART" id="SM00256">
    <property type="entry name" value="FBOX"/>
    <property type="match status" value="1"/>
</dbReference>
<dbReference type="InterPro" id="IPR011043">
    <property type="entry name" value="Gal_Oxase/kelch_b-propeller"/>
</dbReference>
<gene>
    <name evidence="2" type="ORF">C2S53_008350</name>
</gene>
<dbReference type="Gene3D" id="1.20.1280.50">
    <property type="match status" value="1"/>
</dbReference>
<accession>A0AAD4JDS2</accession>
<dbReference type="Proteomes" id="UP001190926">
    <property type="component" value="Unassembled WGS sequence"/>
</dbReference>
<evidence type="ECO:0000313" key="2">
    <source>
        <dbReference type="EMBL" id="KAH6831857.1"/>
    </source>
</evidence>
<reference evidence="2 3" key="1">
    <citation type="journal article" date="2021" name="Nat. Commun.">
        <title>Incipient diploidization of the medicinal plant Perilla within 10,000 years.</title>
        <authorList>
            <person name="Zhang Y."/>
            <person name="Shen Q."/>
            <person name="Leng L."/>
            <person name="Zhang D."/>
            <person name="Chen S."/>
            <person name="Shi Y."/>
            <person name="Ning Z."/>
            <person name="Chen S."/>
        </authorList>
    </citation>
    <scope>NUCLEOTIDE SEQUENCE [LARGE SCALE GENOMIC DNA]</scope>
    <source>
        <strain evidence="3">cv. PC099</strain>
    </source>
</reference>
<proteinExistence type="predicted"/>
<feature type="domain" description="F-box" evidence="1">
    <location>
        <begin position="5"/>
        <end position="50"/>
    </location>
</feature>
<name>A0AAD4JDS2_PERFH</name>
<protein>
    <recommendedName>
        <fullName evidence="1">F-box domain-containing protein</fullName>
    </recommendedName>
</protein>
<dbReference type="PANTHER" id="PTHR31672">
    <property type="entry name" value="BNACNNG10540D PROTEIN"/>
    <property type="match status" value="1"/>
</dbReference>
<dbReference type="InterPro" id="IPR017451">
    <property type="entry name" value="F-box-assoc_interact_dom"/>
</dbReference>
<comment type="caution">
    <text evidence="2">The sequence shown here is derived from an EMBL/GenBank/DDBJ whole genome shotgun (WGS) entry which is preliminary data.</text>
</comment>
<dbReference type="AlphaFoldDB" id="A0AAD4JDS2"/>
<dbReference type="InterPro" id="IPR006527">
    <property type="entry name" value="F-box-assoc_dom_typ1"/>
</dbReference>
<dbReference type="PROSITE" id="PS50181">
    <property type="entry name" value="FBOX"/>
    <property type="match status" value="1"/>
</dbReference>
<evidence type="ECO:0000313" key="3">
    <source>
        <dbReference type="Proteomes" id="UP001190926"/>
    </source>
</evidence>
<sequence length="360" mass="41316">MEDPTVAIPKLPNDVIIEILTRLPVKPLVKFRCVCKSWRALISSRQFVRIHLKNSRIDPSFTTHRVILNGHGNIKQCSVNSILYEPFTEAFDLSYSAQSEINSVRVVGSCDGLICLFTDRKDLILWNPTTRICKKLPNFDVKINVRGYFAYGLGYDRSSDDYRVVACFNSKRYLSEVIVQVYSLRSDQWRRIENFKGGWLMDDPATFANGKLYWIADHECELEAGWDIVSFDLEKEKYEILQMPSYVKSGYYSMLGVFEGSVYVLCSQLASADVWIMNGCSEGDKNWTKVVTIPYLDDFLKYTYKRALYLLKDGRVLLLCSCTFVIFDAKDCSFSYPEIRNLGEFFSVGAYFESLVSPVG</sequence>
<dbReference type="SUPFAM" id="SSF50965">
    <property type="entry name" value="Galactose oxidase, central domain"/>
    <property type="match status" value="1"/>
</dbReference>
<dbReference type="SUPFAM" id="SSF81383">
    <property type="entry name" value="F-box domain"/>
    <property type="match status" value="1"/>
</dbReference>
<dbReference type="EMBL" id="SDAM02000081">
    <property type="protein sequence ID" value="KAH6831857.1"/>
    <property type="molecule type" value="Genomic_DNA"/>
</dbReference>
<dbReference type="PANTHER" id="PTHR31672:SF13">
    <property type="entry name" value="F-BOX PROTEIN CPR30-LIKE"/>
    <property type="match status" value="1"/>
</dbReference>
<evidence type="ECO:0000259" key="1">
    <source>
        <dbReference type="PROSITE" id="PS50181"/>
    </source>
</evidence>
<dbReference type="InterPro" id="IPR001810">
    <property type="entry name" value="F-box_dom"/>
</dbReference>
<dbReference type="Pfam" id="PF00646">
    <property type="entry name" value="F-box"/>
    <property type="match status" value="1"/>
</dbReference>
<dbReference type="CDD" id="cd22157">
    <property type="entry name" value="F-box_AtFBW1-like"/>
    <property type="match status" value="1"/>
</dbReference>
<dbReference type="NCBIfam" id="TIGR01640">
    <property type="entry name" value="F_box_assoc_1"/>
    <property type="match status" value="1"/>
</dbReference>
<dbReference type="InterPro" id="IPR036047">
    <property type="entry name" value="F-box-like_dom_sf"/>
</dbReference>